<gene>
    <name evidence="3" type="ORF">AB835_11835</name>
</gene>
<dbReference type="SMART" id="SM00060">
    <property type="entry name" value="FN3"/>
    <property type="match status" value="2"/>
</dbReference>
<feature type="chain" id="PRO_5008906537" description="Fibronectin type-III domain-containing protein" evidence="1">
    <location>
        <begin position="23"/>
        <end position="1352"/>
    </location>
</feature>
<dbReference type="InterPro" id="IPR003961">
    <property type="entry name" value="FN3_dom"/>
</dbReference>
<sequence>MNSHVRSLISAFLLLSAQSALAYVDKIKEERSGALIVQNAESSFIHIGQTSPKFVVTTELVNKPGYDVYLTGFSVWHPKFGTLGFTPKESLPIKADSNGKIVFTWDQSNVTPDYVSDTAYELRYVVNSCKSGSDVTSCINLPEDEAKSKFNLLILTKQAAESCIEDENTTCLNLSTPIDTLFYIDQNNNPKIAGLEVLTQGSALLDAIGEIQTIYKNDTTLKKKPLRDVIEGLDSLLQYEIDAVNDVSEQLKQARYNNFLVFLANKTIDEITDDDIGKLQSILNRYKSSLDELVSASNIKKPSTNSQCETDGSDANCKGYVHVVGSAIFTPKIQAKIRNIKNIDEIEALFKIEAKEGDMSLDLDVTGGANFELVDIKKTFPRKKVFSKKFVKVASAAPPVVILGSTALYLELEINGSLKSDAKIVFDFERSDTFTGVLGYNLDQVECGESLSGGFSMTSCRTTTKNKLQIKGHVVGQGNLEVILWVYPEIDFSVNRLLGAVGSVNLGVYAKASADASAEGAITIDNVDNAIDSFGDVNYTFHAKDTDGKLATGMGIKGQARFRADLGLIYYDTDAEEEKIAGLSYPNCKKEGEVYRFICGRDDRKKIELGDLPLLSLPELNLDTFNNQGYLGSDDRPFKLTARSIPGVNYFVSGNKSYHEGYTWEVVDTDAIEVRGESYLSGNFAATGKTEATLHIPDPSKLNAGKYRVRFIAWSLFGKAIRQTIDYEISYYPPEGSPSLSVSRASNGVLLSWSKVTGSTEYWVYRNGVLITNISSDDSESYSYLDELANPESAYSYQVVPAASYGVQHDSPVVNYSPDLTTPDAPSSLTATSGNEQVSLNWTSSESQHRIHYATDSFSSVNDVAYYGVLSGYNSVDVTSGTSTVIQNLTNGTKYYFVVTALKDNKESTPSNEATSTPVAAGTITHNGFSYKSVVSPTTERVWLDRNLGATRVCQSLDDEQCYGDYYQWGRLTDGHEKKDSDVTSTLATDVTNIGHDDFIRRYIWTDIDEYGNYIDKNGDIRRSNWRKTDGSAICPVGFRVPTVDEIKAETVDRGVDNQVDAFDSFLKIPSAGVRLYSSPETIGYASQNGWLATNSTPITSNGTTDFLRFDSNVNFIAKQYIGDGYPVRCIREASANEVFHNGFIYKPITSPHTGKVWLDRNLGASRACQNYRDTECFGDYYQWGRQTDGHQKLNSQTTIEQAISILNAGSEFIEAPPSPLLYSGDWALQADTNGSLRENSWSNPDGTSICPSGYRVPSFQELANETINLTNEDRVDSVQDAYDNFLRIPSAKHRHYLDGSRSGQADFVYLWSSTASNNYALHLHITTNSFDEEHLSESARGSAESVRCIKN</sequence>
<evidence type="ECO:0000256" key="1">
    <source>
        <dbReference type="SAM" id="SignalP"/>
    </source>
</evidence>
<proteinExistence type="predicted"/>
<evidence type="ECO:0000313" key="3">
    <source>
        <dbReference type="EMBL" id="ODS22882.1"/>
    </source>
</evidence>
<name>A0A1D2QMT5_9GAMM</name>
<dbReference type="CDD" id="cd00063">
    <property type="entry name" value="FN3"/>
    <property type="match status" value="1"/>
</dbReference>
<organism evidence="3 4">
    <name type="scientific">Candidatus Endobugula sertula</name>
    <name type="common">Bugula neritina bacterial symbiont</name>
    <dbReference type="NCBI Taxonomy" id="62101"/>
    <lineage>
        <taxon>Bacteria</taxon>
        <taxon>Pseudomonadati</taxon>
        <taxon>Pseudomonadota</taxon>
        <taxon>Gammaproteobacteria</taxon>
        <taxon>Cellvibrionales</taxon>
        <taxon>Cellvibrionaceae</taxon>
        <taxon>Candidatus Endobugula</taxon>
    </lineage>
</organism>
<reference evidence="3 4" key="1">
    <citation type="journal article" date="2016" name="Appl. Environ. Microbiol.">
        <title>Lack of Overt Genome Reduction in the Bryostatin-Producing Bryozoan Symbiont "Candidatus Endobugula sertula".</title>
        <authorList>
            <person name="Miller I.J."/>
            <person name="Vanee N."/>
            <person name="Fong S.S."/>
            <person name="Lim-Fong G.E."/>
            <person name="Kwan J.C."/>
        </authorList>
    </citation>
    <scope>NUCLEOTIDE SEQUENCE [LARGE SCALE GENOMIC DNA]</scope>
    <source>
        <strain evidence="3">AB1-4</strain>
    </source>
</reference>
<dbReference type="PROSITE" id="PS50853">
    <property type="entry name" value="FN3"/>
    <property type="match status" value="1"/>
</dbReference>
<evidence type="ECO:0000259" key="2">
    <source>
        <dbReference type="PROSITE" id="PS50853"/>
    </source>
</evidence>
<dbReference type="STRING" id="62101.AB835_11835"/>
<feature type="signal peptide" evidence="1">
    <location>
        <begin position="1"/>
        <end position="22"/>
    </location>
</feature>
<comment type="caution">
    <text evidence="3">The sequence shown here is derived from an EMBL/GenBank/DDBJ whole genome shotgun (WGS) entry which is preliminary data.</text>
</comment>
<evidence type="ECO:0000313" key="4">
    <source>
        <dbReference type="Proteomes" id="UP000242502"/>
    </source>
</evidence>
<dbReference type="SUPFAM" id="SSF49265">
    <property type="entry name" value="Fibronectin type III"/>
    <property type="match status" value="1"/>
</dbReference>
<feature type="domain" description="Fibronectin type-III" evidence="2">
    <location>
        <begin position="822"/>
        <end position="922"/>
    </location>
</feature>
<dbReference type="Proteomes" id="UP000242502">
    <property type="component" value="Unassembled WGS sequence"/>
</dbReference>
<accession>A0A1D2QMT5</accession>
<dbReference type="InterPro" id="IPR036116">
    <property type="entry name" value="FN3_sf"/>
</dbReference>
<protein>
    <recommendedName>
        <fullName evidence="2">Fibronectin type-III domain-containing protein</fullName>
    </recommendedName>
</protein>
<dbReference type="InterPro" id="IPR013783">
    <property type="entry name" value="Ig-like_fold"/>
</dbReference>
<keyword evidence="1" id="KW-0732">Signal</keyword>
<dbReference type="EMBL" id="MDLC01000048">
    <property type="protein sequence ID" value="ODS22882.1"/>
    <property type="molecule type" value="Genomic_DNA"/>
</dbReference>
<dbReference type="Gene3D" id="2.60.40.10">
    <property type="entry name" value="Immunoglobulins"/>
    <property type="match status" value="2"/>
</dbReference>